<dbReference type="AlphaFoldDB" id="A0A7M1S6U5"/>
<organism evidence="1 2">
    <name type="scientific">Sulfurovum indicum</name>
    <dbReference type="NCBI Taxonomy" id="2779528"/>
    <lineage>
        <taxon>Bacteria</taxon>
        <taxon>Pseudomonadati</taxon>
        <taxon>Campylobacterota</taxon>
        <taxon>Epsilonproteobacteria</taxon>
        <taxon>Campylobacterales</taxon>
        <taxon>Sulfurovaceae</taxon>
        <taxon>Sulfurovum</taxon>
    </lineage>
</organism>
<dbReference type="KEGG" id="sinu:IMZ28_04320"/>
<name>A0A7M1S6U5_9BACT</name>
<keyword evidence="2" id="KW-1185">Reference proteome</keyword>
<evidence type="ECO:0000313" key="1">
    <source>
        <dbReference type="EMBL" id="QOR62701.1"/>
    </source>
</evidence>
<dbReference type="Proteomes" id="UP000595074">
    <property type="component" value="Chromosome"/>
</dbReference>
<accession>A0A7M1S6U5</accession>
<reference evidence="1 2" key="1">
    <citation type="submission" date="2020-10" db="EMBL/GenBank/DDBJ databases">
        <title>The genome of sulfurovum sp.</title>
        <authorList>
            <person name="Xie S."/>
            <person name="Shao Z."/>
            <person name="Jiang L."/>
        </authorList>
    </citation>
    <scope>NUCLEOTIDE SEQUENCE [LARGE SCALE GENOMIC DNA]</scope>
    <source>
        <strain evidence="1 2">ST-419</strain>
    </source>
</reference>
<proteinExistence type="predicted"/>
<dbReference type="RefSeq" id="WP_197549520.1">
    <property type="nucleotide sequence ID" value="NZ_CP063164.1"/>
</dbReference>
<dbReference type="EMBL" id="CP063164">
    <property type="protein sequence ID" value="QOR62701.1"/>
    <property type="molecule type" value="Genomic_DNA"/>
</dbReference>
<gene>
    <name evidence="1" type="ORF">IMZ28_04320</name>
</gene>
<evidence type="ECO:0000313" key="2">
    <source>
        <dbReference type="Proteomes" id="UP000595074"/>
    </source>
</evidence>
<sequence>MTFLGTSAEKPTKEMNFSTLAPKLEQDNKSYLFVHKCTYTQKNWEKRQRKSTSET</sequence>
<protein>
    <submittedName>
        <fullName evidence="1">Uncharacterized protein</fullName>
    </submittedName>
</protein>